<feature type="transmembrane region" description="Helical" evidence="2">
    <location>
        <begin position="575"/>
        <end position="595"/>
    </location>
</feature>
<protein>
    <recommendedName>
        <fullName evidence="5">Transmembrane protein 135 N-terminal domain-containing protein</fullName>
    </recommendedName>
</protein>
<name>A0A9P6G0P1_9FUNG</name>
<dbReference type="OrthoDB" id="4021778at2759"/>
<evidence type="ECO:0000313" key="3">
    <source>
        <dbReference type="EMBL" id="KAF9585322.1"/>
    </source>
</evidence>
<feature type="compositionally biased region" description="Basic and acidic residues" evidence="1">
    <location>
        <begin position="622"/>
        <end position="632"/>
    </location>
</feature>
<dbReference type="Proteomes" id="UP000780801">
    <property type="component" value="Unassembled WGS sequence"/>
</dbReference>
<proteinExistence type="predicted"/>
<dbReference type="InterPro" id="IPR026749">
    <property type="entry name" value="Tmem135"/>
</dbReference>
<feature type="region of interest" description="Disordered" evidence="1">
    <location>
        <begin position="621"/>
        <end position="660"/>
    </location>
</feature>
<evidence type="ECO:0000256" key="1">
    <source>
        <dbReference type="SAM" id="MobiDB-lite"/>
    </source>
</evidence>
<comment type="caution">
    <text evidence="3">The sequence shown here is derived from an EMBL/GenBank/DDBJ whole genome shotgun (WGS) entry which is preliminary data.</text>
</comment>
<feature type="transmembrane region" description="Helical" evidence="2">
    <location>
        <begin position="322"/>
        <end position="342"/>
    </location>
</feature>
<dbReference type="EMBL" id="JAABOA010000206">
    <property type="protein sequence ID" value="KAF9585322.1"/>
    <property type="molecule type" value="Genomic_DNA"/>
</dbReference>
<dbReference type="PANTHER" id="PTHR12459:SF15">
    <property type="entry name" value="TRANSMEMBRANE PROTEIN 135"/>
    <property type="match status" value="1"/>
</dbReference>
<keyword evidence="2" id="KW-0812">Transmembrane</keyword>
<evidence type="ECO:0000256" key="2">
    <source>
        <dbReference type="SAM" id="Phobius"/>
    </source>
</evidence>
<evidence type="ECO:0000313" key="4">
    <source>
        <dbReference type="Proteomes" id="UP000780801"/>
    </source>
</evidence>
<keyword evidence="2" id="KW-1133">Transmembrane helix</keyword>
<keyword evidence="2" id="KW-0472">Membrane</keyword>
<feature type="compositionally biased region" description="Low complexity" evidence="1">
    <location>
        <begin position="61"/>
        <end position="71"/>
    </location>
</feature>
<accession>A0A9P6G0P1</accession>
<dbReference type="PANTHER" id="PTHR12459">
    <property type="entry name" value="TRANSMEMBRANE PROTEIN 135-RELATED"/>
    <property type="match status" value="1"/>
</dbReference>
<feature type="compositionally biased region" description="Low complexity" evidence="1">
    <location>
        <begin position="38"/>
        <end position="54"/>
    </location>
</feature>
<feature type="region of interest" description="Disordered" evidence="1">
    <location>
        <begin position="26"/>
        <end position="102"/>
    </location>
</feature>
<organism evidence="3 4">
    <name type="scientific">Lunasporangiospora selenospora</name>
    <dbReference type="NCBI Taxonomy" id="979761"/>
    <lineage>
        <taxon>Eukaryota</taxon>
        <taxon>Fungi</taxon>
        <taxon>Fungi incertae sedis</taxon>
        <taxon>Mucoromycota</taxon>
        <taxon>Mortierellomycotina</taxon>
        <taxon>Mortierellomycetes</taxon>
        <taxon>Mortierellales</taxon>
        <taxon>Mortierellaceae</taxon>
        <taxon>Lunasporangiospora</taxon>
    </lineage>
</organism>
<feature type="transmembrane region" description="Helical" evidence="2">
    <location>
        <begin position="265"/>
        <end position="284"/>
    </location>
</feature>
<dbReference type="AlphaFoldDB" id="A0A9P6G0P1"/>
<feature type="compositionally biased region" description="Polar residues" evidence="1">
    <location>
        <begin position="26"/>
        <end position="37"/>
    </location>
</feature>
<evidence type="ECO:0008006" key="5">
    <source>
        <dbReference type="Google" id="ProtNLM"/>
    </source>
</evidence>
<gene>
    <name evidence="3" type="ORF">BGW38_002907</name>
</gene>
<reference evidence="3" key="1">
    <citation type="journal article" date="2020" name="Fungal Divers.">
        <title>Resolving the Mortierellaceae phylogeny through synthesis of multi-gene phylogenetics and phylogenomics.</title>
        <authorList>
            <person name="Vandepol N."/>
            <person name="Liber J."/>
            <person name="Desiro A."/>
            <person name="Na H."/>
            <person name="Kennedy M."/>
            <person name="Barry K."/>
            <person name="Grigoriev I.V."/>
            <person name="Miller A.N."/>
            <person name="O'Donnell K."/>
            <person name="Stajich J.E."/>
            <person name="Bonito G."/>
        </authorList>
    </citation>
    <scope>NUCLEOTIDE SEQUENCE</scope>
    <source>
        <strain evidence="3">KOD1015</strain>
    </source>
</reference>
<feature type="transmembrane region" description="Helical" evidence="2">
    <location>
        <begin position="522"/>
        <end position="539"/>
    </location>
</feature>
<keyword evidence="4" id="KW-1185">Reference proteome</keyword>
<feature type="transmembrane region" description="Helical" evidence="2">
    <location>
        <begin position="433"/>
        <end position="454"/>
    </location>
</feature>
<sequence length="660" mass="72727">MPTVDHEPDQLDVAVNGTSMTASSSLSFLTANDGTELSHSTASTPSPPSSLSATPSPPSPAVSTRSSSATPNSPFGSIAPQPLKAQVEPTRKPKQGLRQPQLSPELKTALRVCIRSYGVGYVFATAPKLIRTLIGFLTNPRKAAGGAANGPQGRNIVLAFLSTLLSVIKEGTSAKKDGLSMLLMISLGGYKLLELFLTRGMVKAYLGQQRGKPQPQTQLRKVITTTKTTTVNGKITTTKSERTEIMTEEERAEAMLMTPEMRQKVTMLSSFVASAAAIMFMHRYRPNYATIDYSLFAVVRGLDVLGHVAVKKQWGPRWLGSYGAVAVFVLACTEIMFSFLYAPERLPGPYAFWITKMARMDKRLLETLRSVRAGKIEFQSTNPPEVANLLTGLCHDLKLDPKMGDFELRRRIPCELVHQGISKSCETHAAYRLIQGFLVSTGIYLPVHLLPALLSPKAFADKLQQYPLQTVTSTLLATARSSAFLGTYIALIWYGICSWRSKFVPLFMKATGRQYTSSTIDYIYGPLLGSFLCGFSVLIEKPHRRAEMALYVLPRAMYSMWSRVMSGRISRRAEMAGEALMYALSMSVLLTGIMWRREMVRPSMQGLLGWMLEIPKSKRASRRVDHVREKQGTHTNKQHTVPTADDKTTFAVGDGTTASD</sequence>
<feature type="transmembrane region" description="Helical" evidence="2">
    <location>
        <begin position="475"/>
        <end position="496"/>
    </location>
</feature>